<accession>A0A8J2VD78</accession>
<dbReference type="InterPro" id="IPR001129">
    <property type="entry name" value="Membr-assoc_MAPEG"/>
</dbReference>
<comment type="caution">
    <text evidence="6">The sequence shown here is derived from an EMBL/GenBank/DDBJ whole genome shotgun (WGS) entry which is preliminary data.</text>
</comment>
<dbReference type="GO" id="GO:0016020">
    <property type="term" value="C:membrane"/>
    <property type="evidence" value="ECO:0007669"/>
    <property type="project" value="UniProtKB-SubCell"/>
</dbReference>
<gene>
    <name evidence="6" type="ORF">GCM10007276_00290</name>
</gene>
<evidence type="ECO:0000313" key="7">
    <source>
        <dbReference type="Proteomes" id="UP000602745"/>
    </source>
</evidence>
<proteinExistence type="predicted"/>
<protein>
    <submittedName>
        <fullName evidence="6">Membrane protein</fullName>
    </submittedName>
</protein>
<dbReference type="Proteomes" id="UP000602745">
    <property type="component" value="Unassembled WGS sequence"/>
</dbReference>
<dbReference type="SUPFAM" id="SSF161084">
    <property type="entry name" value="MAPEG domain-like"/>
    <property type="match status" value="1"/>
</dbReference>
<dbReference type="RefSeq" id="WP_188407660.1">
    <property type="nucleotide sequence ID" value="NZ_BMCP01000001.1"/>
</dbReference>
<feature type="transmembrane region" description="Helical" evidence="5">
    <location>
        <begin position="6"/>
        <end position="27"/>
    </location>
</feature>
<reference evidence="6" key="1">
    <citation type="journal article" date="2014" name="Int. J. Syst. Evol. Microbiol.">
        <title>Complete genome sequence of Corynebacterium casei LMG S-19264T (=DSM 44701T), isolated from a smear-ripened cheese.</title>
        <authorList>
            <consortium name="US DOE Joint Genome Institute (JGI-PGF)"/>
            <person name="Walter F."/>
            <person name="Albersmeier A."/>
            <person name="Kalinowski J."/>
            <person name="Ruckert C."/>
        </authorList>
    </citation>
    <scope>NUCLEOTIDE SEQUENCE</scope>
    <source>
        <strain evidence="6">CCM 7684</strain>
    </source>
</reference>
<keyword evidence="2 5" id="KW-0812">Transmembrane</keyword>
<evidence type="ECO:0000256" key="3">
    <source>
        <dbReference type="ARBA" id="ARBA00022989"/>
    </source>
</evidence>
<dbReference type="InterPro" id="IPR023352">
    <property type="entry name" value="MAPEG-like_dom_sf"/>
</dbReference>
<keyword evidence="7" id="KW-1185">Reference proteome</keyword>
<dbReference type="Pfam" id="PF01124">
    <property type="entry name" value="MAPEG"/>
    <property type="match status" value="1"/>
</dbReference>
<evidence type="ECO:0000256" key="2">
    <source>
        <dbReference type="ARBA" id="ARBA00022692"/>
    </source>
</evidence>
<evidence type="ECO:0000256" key="4">
    <source>
        <dbReference type="ARBA" id="ARBA00023136"/>
    </source>
</evidence>
<keyword evidence="4 5" id="KW-0472">Membrane</keyword>
<evidence type="ECO:0000256" key="1">
    <source>
        <dbReference type="ARBA" id="ARBA00004370"/>
    </source>
</evidence>
<dbReference type="Gene3D" id="1.20.120.550">
    <property type="entry name" value="Membrane associated eicosanoid/glutathione metabolism-like domain"/>
    <property type="match status" value="1"/>
</dbReference>
<dbReference type="EMBL" id="BMCP01000001">
    <property type="protein sequence ID" value="GGE27101.1"/>
    <property type="molecule type" value="Genomic_DNA"/>
</dbReference>
<dbReference type="AlphaFoldDB" id="A0A8J2VD78"/>
<evidence type="ECO:0000313" key="6">
    <source>
        <dbReference type="EMBL" id="GGE27101.1"/>
    </source>
</evidence>
<organism evidence="6 7">
    <name type="scientific">Agaricicola taiwanensis</name>
    <dbReference type="NCBI Taxonomy" id="591372"/>
    <lineage>
        <taxon>Bacteria</taxon>
        <taxon>Pseudomonadati</taxon>
        <taxon>Pseudomonadota</taxon>
        <taxon>Alphaproteobacteria</taxon>
        <taxon>Rhodobacterales</taxon>
        <taxon>Paracoccaceae</taxon>
        <taxon>Agaricicola</taxon>
    </lineage>
</organism>
<keyword evidence="3 5" id="KW-1133">Transmembrane helix</keyword>
<dbReference type="PANTHER" id="PTHR35371:SF1">
    <property type="entry name" value="BLR7753 PROTEIN"/>
    <property type="match status" value="1"/>
</dbReference>
<sequence>MEPAVTLPIEITILGWSTLLVLFQVGLQGMLATRELGGQYNASPRDEGLKPKGLHAGRAERALRNLLETYPIFVALALALTITGQAGGLGAAGSIIWIVARIAYVPLYVLGIPYVRSLAWVGSVAGLLMMLIELLA</sequence>
<feature type="transmembrane region" description="Helical" evidence="5">
    <location>
        <begin position="118"/>
        <end position="135"/>
    </location>
</feature>
<feature type="transmembrane region" description="Helical" evidence="5">
    <location>
        <begin position="70"/>
        <end position="98"/>
    </location>
</feature>
<evidence type="ECO:0000256" key="5">
    <source>
        <dbReference type="SAM" id="Phobius"/>
    </source>
</evidence>
<reference evidence="6" key="2">
    <citation type="submission" date="2020-09" db="EMBL/GenBank/DDBJ databases">
        <authorList>
            <person name="Sun Q."/>
            <person name="Sedlacek I."/>
        </authorList>
    </citation>
    <scope>NUCLEOTIDE SEQUENCE</scope>
    <source>
        <strain evidence="6">CCM 7684</strain>
    </source>
</reference>
<comment type="subcellular location">
    <subcellularLocation>
        <location evidence="1">Membrane</location>
    </subcellularLocation>
</comment>
<name>A0A8J2VD78_9RHOB</name>
<dbReference type="PANTHER" id="PTHR35371">
    <property type="entry name" value="INNER MEMBRANE PROTEIN"/>
    <property type="match status" value="1"/>
</dbReference>